<comment type="caution">
    <text evidence="1">The sequence shown here is derived from an EMBL/GenBank/DDBJ whole genome shotgun (WGS) entry which is preliminary data.</text>
</comment>
<dbReference type="Proteomes" id="UP000027731">
    <property type="component" value="Unassembled WGS sequence"/>
</dbReference>
<accession>A0A073JPL3</accession>
<evidence type="ECO:0000313" key="2">
    <source>
        <dbReference type="Proteomes" id="UP000027731"/>
    </source>
</evidence>
<proteinExistence type="predicted"/>
<reference evidence="1 2" key="1">
    <citation type="submission" date="2014-06" db="EMBL/GenBank/DDBJ databases">
        <title>Genetic determinant of reutericyclin biosynthesis of Lactobacillus reuteri.</title>
        <authorList>
            <person name="Lin X."/>
            <person name="Duar R."/>
            <person name="Walter J."/>
            <person name="Gaenzle M."/>
        </authorList>
    </citation>
    <scope>NUCLEOTIDE SEQUENCE [LARGE SCALE GENOMIC DNA]</scope>
    <source>
        <strain evidence="1 2">LTH2584</strain>
    </source>
</reference>
<sequence length="139" mass="15960">MPHSYYSDDRKVICDMYRKYEPATAYVVYFDNGAILLSGNGNVAKNCVDNEMMPIIRGERGHDYYTAGKDNSGWAWASDWTVLNPVHDASIWDWSDAYLTPNGRKQKAGGETNQLRNFYEIGIFDDYDIQTYYGAVKKK</sequence>
<organism evidence="1 2">
    <name type="scientific">Limosilactobacillus reuteri</name>
    <name type="common">Lactobacillus reuteri</name>
    <dbReference type="NCBI Taxonomy" id="1598"/>
    <lineage>
        <taxon>Bacteria</taxon>
        <taxon>Bacillati</taxon>
        <taxon>Bacillota</taxon>
        <taxon>Bacilli</taxon>
        <taxon>Lactobacillales</taxon>
        <taxon>Lactobacillaceae</taxon>
        <taxon>Limosilactobacillus</taxon>
    </lineage>
</organism>
<dbReference type="EMBL" id="JOSX01000013">
    <property type="protein sequence ID" value="KEK15436.1"/>
    <property type="molecule type" value="Genomic_DNA"/>
</dbReference>
<protein>
    <submittedName>
        <fullName evidence="1">Uncharacterized protein</fullName>
    </submittedName>
</protein>
<name>A0A073JPL3_LIMRT</name>
<dbReference type="AlphaFoldDB" id="A0A073JPL3"/>
<dbReference type="PATRIC" id="fig|1598.90.peg.727"/>
<evidence type="ECO:0000313" key="1">
    <source>
        <dbReference type="EMBL" id="KEK15436.1"/>
    </source>
</evidence>
<gene>
    <name evidence="1" type="ORF">LR3_06485</name>
</gene>